<comment type="caution">
    <text evidence="1">The sequence shown here is derived from an EMBL/GenBank/DDBJ whole genome shotgun (WGS) entry which is preliminary data.</text>
</comment>
<dbReference type="OrthoDB" id="6143244at2759"/>
<proteinExistence type="predicted"/>
<organism evidence="1 2">
    <name type="scientific">Dimorphilus gyrociliatus</name>
    <dbReference type="NCBI Taxonomy" id="2664684"/>
    <lineage>
        <taxon>Eukaryota</taxon>
        <taxon>Metazoa</taxon>
        <taxon>Spiralia</taxon>
        <taxon>Lophotrochozoa</taxon>
        <taxon>Annelida</taxon>
        <taxon>Polychaeta</taxon>
        <taxon>Polychaeta incertae sedis</taxon>
        <taxon>Dinophilidae</taxon>
        <taxon>Dimorphilus</taxon>
    </lineage>
</organism>
<evidence type="ECO:0000313" key="2">
    <source>
        <dbReference type="Proteomes" id="UP000549394"/>
    </source>
</evidence>
<evidence type="ECO:0000313" key="1">
    <source>
        <dbReference type="EMBL" id="CAD5126704.1"/>
    </source>
</evidence>
<dbReference type="EMBL" id="CAJFCJ010000074">
    <property type="protein sequence ID" value="CAD5126704.1"/>
    <property type="molecule type" value="Genomic_DNA"/>
</dbReference>
<reference evidence="1 2" key="1">
    <citation type="submission" date="2020-08" db="EMBL/GenBank/DDBJ databases">
        <authorList>
            <person name="Hejnol A."/>
        </authorList>
    </citation>
    <scope>NUCLEOTIDE SEQUENCE [LARGE SCALE GENOMIC DNA]</scope>
</reference>
<gene>
    <name evidence="1" type="ORF">DGYR_LOCUS13937</name>
</gene>
<protein>
    <submittedName>
        <fullName evidence="1">DgyrCDS14769</fullName>
    </submittedName>
</protein>
<dbReference type="Proteomes" id="UP000549394">
    <property type="component" value="Unassembled WGS sequence"/>
</dbReference>
<accession>A0A7I8WET1</accession>
<dbReference type="AlphaFoldDB" id="A0A7I8WET1"/>
<keyword evidence="2" id="KW-1185">Reference proteome</keyword>
<sequence>MLLHCFGCKKKINKLKQSVCSLCHHKVHWSCLSDGLCSTCSSVEKKKIRIILNKCDEILQDKATNKVLNSEKKDLNHTREETDVQNIIMDVDHKEVVTLIETLNCDAESRLVDNLSESSPLDGNTLHFNENDINIEDSFESIQEMNYDTKEQIIELKVSAKQKGKTDTNCINQLLQYKEPKKIVIDFEKAVWKAVLHNWENVNLSGCLFHWNQAVYRKIQKLGYSSDFNKKNGQLFEMRKLMALPFLPCHIIPIKFIKIKDYLKSIDKLADFIDYFEKTWIMNDVCLPKRWSIYQCAIRTNNDVEGFHNRLNGNVGVNVSFYSVINELKREADCLPAYQRMLSEKKI</sequence>
<name>A0A7I8WET1_9ANNE</name>